<name>A0AAV7GTZ6_DENCH</name>
<evidence type="ECO:0000313" key="4">
    <source>
        <dbReference type="Proteomes" id="UP000775213"/>
    </source>
</evidence>
<dbReference type="GO" id="GO:0005227">
    <property type="term" value="F:calcium-activated cation channel activity"/>
    <property type="evidence" value="ECO:0007669"/>
    <property type="project" value="InterPro"/>
</dbReference>
<evidence type="ECO:0000256" key="1">
    <source>
        <dbReference type="SAM" id="Phobius"/>
    </source>
</evidence>
<evidence type="ECO:0000259" key="2">
    <source>
        <dbReference type="Pfam" id="PF13967"/>
    </source>
</evidence>
<feature type="transmembrane region" description="Helical" evidence="1">
    <location>
        <begin position="6"/>
        <end position="27"/>
    </location>
</feature>
<feature type="domain" description="CSC1/OSCA1-like N-terminal transmembrane" evidence="2">
    <location>
        <begin position="5"/>
        <end position="142"/>
    </location>
</feature>
<comment type="caution">
    <text evidence="3">The sequence shown here is derived from an EMBL/GenBank/DDBJ whole genome shotgun (WGS) entry which is preliminary data.</text>
</comment>
<organism evidence="3 4">
    <name type="scientific">Dendrobium chrysotoxum</name>
    <name type="common">Orchid</name>
    <dbReference type="NCBI Taxonomy" id="161865"/>
    <lineage>
        <taxon>Eukaryota</taxon>
        <taxon>Viridiplantae</taxon>
        <taxon>Streptophyta</taxon>
        <taxon>Embryophyta</taxon>
        <taxon>Tracheophyta</taxon>
        <taxon>Spermatophyta</taxon>
        <taxon>Magnoliopsida</taxon>
        <taxon>Liliopsida</taxon>
        <taxon>Asparagales</taxon>
        <taxon>Orchidaceae</taxon>
        <taxon>Epidendroideae</taxon>
        <taxon>Malaxideae</taxon>
        <taxon>Dendrobiinae</taxon>
        <taxon>Dendrobium</taxon>
    </lineage>
</organism>
<dbReference type="InterPro" id="IPR045122">
    <property type="entry name" value="Csc1-like"/>
</dbReference>
<gene>
    <name evidence="3" type="ORF">IEQ34_011549</name>
</gene>
<reference evidence="3 4" key="1">
    <citation type="journal article" date="2021" name="Hortic Res">
        <title>Chromosome-scale assembly of the Dendrobium chrysotoxum genome enhances the understanding of orchid evolution.</title>
        <authorList>
            <person name="Zhang Y."/>
            <person name="Zhang G.Q."/>
            <person name="Zhang D."/>
            <person name="Liu X.D."/>
            <person name="Xu X.Y."/>
            <person name="Sun W.H."/>
            <person name="Yu X."/>
            <person name="Zhu X."/>
            <person name="Wang Z.W."/>
            <person name="Zhao X."/>
            <person name="Zhong W.Y."/>
            <person name="Chen H."/>
            <person name="Yin W.L."/>
            <person name="Huang T."/>
            <person name="Niu S.C."/>
            <person name="Liu Z.J."/>
        </authorList>
    </citation>
    <scope>NUCLEOTIDE SEQUENCE [LARGE SCALE GENOMIC DNA]</scope>
    <source>
        <strain evidence="3">Lindl</strain>
    </source>
</reference>
<dbReference type="PANTHER" id="PTHR13018:SF117">
    <property type="entry name" value="CSC1-LIKE PROTEIN RXW8"/>
    <property type="match status" value="1"/>
</dbReference>
<evidence type="ECO:0000313" key="3">
    <source>
        <dbReference type="EMBL" id="KAH0458735.1"/>
    </source>
</evidence>
<keyword evidence="1" id="KW-1133">Transmembrane helix</keyword>
<keyword evidence="1" id="KW-0812">Transmembrane</keyword>
<dbReference type="Proteomes" id="UP000775213">
    <property type="component" value="Unassembled WGS sequence"/>
</dbReference>
<keyword evidence="1" id="KW-0472">Membrane</keyword>
<keyword evidence="4" id="KW-1185">Reference proteome</keyword>
<sequence length="143" mass="16109">MKLAALLTSAGINIGVCALLLSLYSILRKQPGNASVYFGRRLAEERSRRLNSFILERLVPSPRWMVTAWRYKEEEILDVAGLDAVVFIRIIVFSMRIFSIAAVVCIFGVLPLNYFGQDMEHGNISSESLEVFTIGNVQSHSKW</sequence>
<feature type="transmembrane region" description="Helical" evidence="1">
    <location>
        <begin position="97"/>
        <end position="116"/>
    </location>
</feature>
<dbReference type="Pfam" id="PF13967">
    <property type="entry name" value="RSN1_TM"/>
    <property type="match status" value="1"/>
</dbReference>
<dbReference type="AlphaFoldDB" id="A0AAV7GTZ6"/>
<dbReference type="PANTHER" id="PTHR13018">
    <property type="entry name" value="PROBABLE MEMBRANE PROTEIN DUF221-RELATED"/>
    <property type="match status" value="1"/>
</dbReference>
<dbReference type="GO" id="GO:0005886">
    <property type="term" value="C:plasma membrane"/>
    <property type="evidence" value="ECO:0007669"/>
    <property type="project" value="TreeGrafter"/>
</dbReference>
<dbReference type="InterPro" id="IPR032880">
    <property type="entry name" value="CSC1/OSCA1-like_N"/>
</dbReference>
<protein>
    <recommendedName>
        <fullName evidence="2">CSC1/OSCA1-like N-terminal transmembrane domain-containing protein</fullName>
    </recommendedName>
</protein>
<accession>A0AAV7GTZ6</accession>
<dbReference type="EMBL" id="JAGFBR010000011">
    <property type="protein sequence ID" value="KAH0458735.1"/>
    <property type="molecule type" value="Genomic_DNA"/>
</dbReference>
<proteinExistence type="predicted"/>